<feature type="non-terminal residue" evidence="2">
    <location>
        <position position="1"/>
    </location>
</feature>
<name>A0A813ES06_POLGL</name>
<feature type="compositionally biased region" description="Basic residues" evidence="1">
    <location>
        <begin position="165"/>
        <end position="175"/>
    </location>
</feature>
<feature type="region of interest" description="Disordered" evidence="1">
    <location>
        <begin position="52"/>
        <end position="123"/>
    </location>
</feature>
<feature type="compositionally biased region" description="Acidic residues" evidence="1">
    <location>
        <begin position="106"/>
        <end position="117"/>
    </location>
</feature>
<accession>A0A813ES06</accession>
<gene>
    <name evidence="2" type="ORF">PGLA1383_LOCUS20085</name>
</gene>
<dbReference type="AlphaFoldDB" id="A0A813ES06"/>
<keyword evidence="3" id="KW-1185">Reference proteome</keyword>
<evidence type="ECO:0000313" key="3">
    <source>
        <dbReference type="Proteomes" id="UP000654075"/>
    </source>
</evidence>
<comment type="caution">
    <text evidence="2">The sequence shown here is derived from an EMBL/GenBank/DDBJ whole genome shotgun (WGS) entry which is preliminary data.</text>
</comment>
<reference evidence="2" key="1">
    <citation type="submission" date="2021-02" db="EMBL/GenBank/DDBJ databases">
        <authorList>
            <person name="Dougan E. K."/>
            <person name="Rhodes N."/>
            <person name="Thang M."/>
            <person name="Chan C."/>
        </authorList>
    </citation>
    <scope>NUCLEOTIDE SEQUENCE</scope>
</reference>
<dbReference type="Proteomes" id="UP000654075">
    <property type="component" value="Unassembled WGS sequence"/>
</dbReference>
<evidence type="ECO:0000313" key="2">
    <source>
        <dbReference type="EMBL" id="CAE8601810.1"/>
    </source>
</evidence>
<protein>
    <submittedName>
        <fullName evidence="2">Uncharacterized protein</fullName>
    </submittedName>
</protein>
<feature type="region of interest" description="Disordered" evidence="1">
    <location>
        <begin position="143"/>
        <end position="175"/>
    </location>
</feature>
<sequence length="175" mass="18797">VTADALTARKELLGNYEPADGFEGARKGFVFKLGVRGLGYYEDASAAELEARSRAAADAERKAAQAERKAAAANPEEIELDMDDDEEDEEEAAPPSAASRVASNPEEIEVNFEDIETQDIPSGVFGGGLSSVRANLEEEVYEEPALLSNEPEKEKKTNALSKFQKVSKGKGKGSK</sequence>
<feature type="compositionally biased region" description="Low complexity" evidence="1">
    <location>
        <begin position="93"/>
        <end position="105"/>
    </location>
</feature>
<feature type="compositionally biased region" description="Basic and acidic residues" evidence="1">
    <location>
        <begin position="52"/>
        <end position="70"/>
    </location>
</feature>
<feature type="compositionally biased region" description="Acidic residues" evidence="1">
    <location>
        <begin position="76"/>
        <end position="92"/>
    </location>
</feature>
<proteinExistence type="predicted"/>
<organism evidence="2 3">
    <name type="scientific">Polarella glacialis</name>
    <name type="common">Dinoflagellate</name>
    <dbReference type="NCBI Taxonomy" id="89957"/>
    <lineage>
        <taxon>Eukaryota</taxon>
        <taxon>Sar</taxon>
        <taxon>Alveolata</taxon>
        <taxon>Dinophyceae</taxon>
        <taxon>Suessiales</taxon>
        <taxon>Suessiaceae</taxon>
        <taxon>Polarella</taxon>
    </lineage>
</organism>
<dbReference type="OrthoDB" id="42462at2759"/>
<dbReference type="EMBL" id="CAJNNV010013568">
    <property type="protein sequence ID" value="CAE8601810.1"/>
    <property type="molecule type" value="Genomic_DNA"/>
</dbReference>
<evidence type="ECO:0000256" key="1">
    <source>
        <dbReference type="SAM" id="MobiDB-lite"/>
    </source>
</evidence>